<proteinExistence type="predicted"/>
<reference evidence="3" key="2">
    <citation type="submission" date="2016-02" db="EMBL/GenBank/DDBJ databases">
        <title>Genome sequencing of Aspergillus luchuensis NBRC 4314.</title>
        <authorList>
            <person name="Yamada O."/>
        </authorList>
    </citation>
    <scope>NUCLEOTIDE SEQUENCE [LARGE SCALE GENOMIC DNA]</scope>
    <source>
        <strain evidence="3">RIB 2604</strain>
    </source>
</reference>
<feature type="region of interest" description="Disordered" evidence="1">
    <location>
        <begin position="1"/>
        <end position="32"/>
    </location>
</feature>
<dbReference type="Proteomes" id="UP000075230">
    <property type="component" value="Unassembled WGS sequence"/>
</dbReference>
<feature type="region of interest" description="Disordered" evidence="1">
    <location>
        <begin position="67"/>
        <end position="118"/>
    </location>
</feature>
<comment type="caution">
    <text evidence="2">The sequence shown here is derived from an EMBL/GenBank/DDBJ whole genome shotgun (WGS) entry which is preliminary data.</text>
</comment>
<dbReference type="EMBL" id="BCWF01000010">
    <property type="protein sequence ID" value="GAT21296.1"/>
    <property type="molecule type" value="Genomic_DNA"/>
</dbReference>
<evidence type="ECO:0000313" key="3">
    <source>
        <dbReference type="Proteomes" id="UP000075230"/>
    </source>
</evidence>
<feature type="compositionally biased region" description="Polar residues" evidence="1">
    <location>
        <begin position="107"/>
        <end position="118"/>
    </location>
</feature>
<evidence type="ECO:0000313" key="2">
    <source>
        <dbReference type="EMBL" id="GAT21296.1"/>
    </source>
</evidence>
<gene>
    <name evidence="2" type="ORF">RIB2604_01001840</name>
</gene>
<feature type="compositionally biased region" description="Polar residues" evidence="1">
    <location>
        <begin position="68"/>
        <end position="77"/>
    </location>
</feature>
<accession>A0A146F5F3</accession>
<dbReference type="VEuPathDB" id="FungiDB:ASPFODRAFT_209457"/>
<protein>
    <submittedName>
        <fullName evidence="2">Similar to An18g01790</fullName>
    </submittedName>
</protein>
<sequence length="118" mass="13460">MFPNLQSVSEEDEHKDNPAPSGRRRSSVVPPSLQFLVDQDSQQASNEPAEWEKSRDQTYVSCLAEWSANRSSNSTRTENPELCDFLDRVSSRDPTDPDRQAEDRSSRSTAQKWTMLLN</sequence>
<organism evidence="2 3">
    <name type="scientific">Aspergillus kawachii</name>
    <name type="common">White koji mold</name>
    <name type="synonym">Aspergillus awamori var. kawachi</name>
    <dbReference type="NCBI Taxonomy" id="1069201"/>
    <lineage>
        <taxon>Eukaryota</taxon>
        <taxon>Fungi</taxon>
        <taxon>Dikarya</taxon>
        <taxon>Ascomycota</taxon>
        <taxon>Pezizomycotina</taxon>
        <taxon>Eurotiomycetes</taxon>
        <taxon>Eurotiomycetidae</taxon>
        <taxon>Eurotiales</taxon>
        <taxon>Aspergillaceae</taxon>
        <taxon>Aspergillus</taxon>
        <taxon>Aspergillus subgen. Circumdati</taxon>
    </lineage>
</organism>
<name>A0A146F5F3_ASPKA</name>
<evidence type="ECO:0000256" key="1">
    <source>
        <dbReference type="SAM" id="MobiDB-lite"/>
    </source>
</evidence>
<dbReference type="AlphaFoldDB" id="A0A146F5F3"/>
<feature type="region of interest" description="Disordered" evidence="1">
    <location>
        <begin position="37"/>
        <end position="56"/>
    </location>
</feature>
<reference evidence="2 3" key="1">
    <citation type="journal article" date="2016" name="DNA Res.">
        <title>Genome sequence of Aspergillus luchuensis NBRC 4314.</title>
        <authorList>
            <person name="Yamada O."/>
            <person name="Machida M."/>
            <person name="Hosoyama A."/>
            <person name="Goto M."/>
            <person name="Takahashi T."/>
            <person name="Futagami T."/>
            <person name="Yamagata Y."/>
            <person name="Takeuchi M."/>
            <person name="Kobayashi T."/>
            <person name="Koike H."/>
            <person name="Abe K."/>
            <person name="Asai K."/>
            <person name="Arita M."/>
            <person name="Fujita N."/>
            <person name="Fukuda K."/>
            <person name="Higa K."/>
            <person name="Horikawa H."/>
            <person name="Ishikawa T."/>
            <person name="Jinno K."/>
            <person name="Kato Y."/>
            <person name="Kirimura K."/>
            <person name="Mizutani O."/>
            <person name="Nakasone K."/>
            <person name="Sano M."/>
            <person name="Shiraishi Y."/>
            <person name="Tsukahara M."/>
            <person name="Gomi K."/>
        </authorList>
    </citation>
    <scope>NUCLEOTIDE SEQUENCE [LARGE SCALE GENOMIC DNA]</scope>
    <source>
        <strain evidence="2 3">RIB 2604</strain>
    </source>
</reference>
<feature type="compositionally biased region" description="Basic and acidic residues" evidence="1">
    <location>
        <begin position="85"/>
        <end position="106"/>
    </location>
</feature>